<dbReference type="Ensembl" id="ENSSSCT00065058565.1">
    <property type="protein sequence ID" value="ENSSSCP00065025379.1"/>
    <property type="gene ID" value="ENSSSCG00065042839.1"/>
</dbReference>
<evidence type="ECO:0000256" key="3">
    <source>
        <dbReference type="ARBA" id="ARBA00023157"/>
    </source>
</evidence>
<dbReference type="Gene3D" id="2.40.50.40">
    <property type="match status" value="1"/>
</dbReference>
<accession>A0A8D0ZU38</accession>
<keyword evidence="3" id="KW-1015">Disulfide bond</keyword>
<dbReference type="GO" id="GO:0005615">
    <property type="term" value="C:extracellular space"/>
    <property type="evidence" value="ECO:0007669"/>
    <property type="project" value="UniProtKB-KW"/>
</dbReference>
<dbReference type="SUPFAM" id="SSF54117">
    <property type="entry name" value="Interleukin 8-like chemokines"/>
    <property type="match status" value="1"/>
</dbReference>
<dbReference type="PANTHER" id="PTHR12015:SF73">
    <property type="entry name" value="C-C MOTIF CHEMOKINE 26"/>
    <property type="match status" value="1"/>
</dbReference>
<dbReference type="Proteomes" id="UP000694720">
    <property type="component" value="Unplaced"/>
</dbReference>
<comment type="similarity">
    <text evidence="1 4">Belongs to the intercrine beta (chemokine CC) family.</text>
</comment>
<evidence type="ECO:0000256" key="4">
    <source>
        <dbReference type="RuleBase" id="RU361150"/>
    </source>
</evidence>
<dbReference type="PROSITE" id="PS00472">
    <property type="entry name" value="SMALL_CYTOKINES_CC"/>
    <property type="match status" value="1"/>
</dbReference>
<feature type="domain" description="Chemokine interleukin-8-like" evidence="5">
    <location>
        <begin position="79"/>
        <end position="137"/>
    </location>
</feature>
<dbReference type="Proteomes" id="UP000694725">
    <property type="component" value="Unplaced"/>
</dbReference>
<evidence type="ECO:0000256" key="2">
    <source>
        <dbReference type="ARBA" id="ARBA00022514"/>
    </source>
</evidence>
<dbReference type="CDD" id="cd00272">
    <property type="entry name" value="Chemokine_CC"/>
    <property type="match status" value="1"/>
</dbReference>
<reference evidence="6" key="1">
    <citation type="submission" date="2025-05" db="UniProtKB">
        <authorList>
            <consortium name="Ensembl"/>
        </authorList>
    </citation>
    <scope>IDENTIFICATION</scope>
</reference>
<dbReference type="Ensembl" id="ENSSSCT00035049198.1">
    <property type="protein sequence ID" value="ENSSSCP00035019683.1"/>
    <property type="gene ID" value="ENSSSCG00035037109.1"/>
</dbReference>
<evidence type="ECO:0000313" key="7">
    <source>
        <dbReference type="Proteomes" id="UP000694720"/>
    </source>
</evidence>
<dbReference type="InterPro" id="IPR039809">
    <property type="entry name" value="Chemokine_b/g/d"/>
</dbReference>
<name>A0A8D0ZU38_PIG</name>
<evidence type="ECO:0000313" key="6">
    <source>
        <dbReference type="Ensembl" id="ENSSSCP00035019683.1"/>
    </source>
</evidence>
<sequence>TQTRTLSTSWGRCSVLGNPPNTLCLLLASPPSRSRSHCNSRQRVHIHLLSFGKDRPGSGTPCTSRALDSAWLPGGIDVAKFCCFQYSHKILPWRWVNTYEFTRNSCSQQAVIFTTKKGHKVCAKPQETWVQKYISLLKAQKQL</sequence>
<keyword evidence="4" id="KW-0964">Secreted</keyword>
<dbReference type="AlphaFoldDB" id="A0A8D0ZU38"/>
<evidence type="ECO:0000256" key="1">
    <source>
        <dbReference type="ARBA" id="ARBA00010868"/>
    </source>
</evidence>
<comment type="subcellular location">
    <subcellularLocation>
        <location evidence="4">Secreted</location>
    </subcellularLocation>
</comment>
<dbReference type="Proteomes" id="UP000694724">
    <property type="component" value="Unplaced"/>
</dbReference>
<dbReference type="Pfam" id="PF00048">
    <property type="entry name" value="IL8"/>
    <property type="match status" value="1"/>
</dbReference>
<dbReference type="SMART" id="SM00199">
    <property type="entry name" value="SCY"/>
    <property type="match status" value="1"/>
</dbReference>
<dbReference type="InterPro" id="IPR001811">
    <property type="entry name" value="Chemokine_IL8-like_dom"/>
</dbReference>
<gene>
    <name evidence="6" type="primary">CCL26</name>
</gene>
<dbReference type="Ensembl" id="ENSSSCT00055005710.1">
    <property type="protein sequence ID" value="ENSSSCP00055004440.1"/>
    <property type="gene ID" value="ENSSSCG00055002967.1"/>
</dbReference>
<dbReference type="InterPro" id="IPR036048">
    <property type="entry name" value="Interleukin_8-like_sf"/>
</dbReference>
<evidence type="ECO:0000259" key="5">
    <source>
        <dbReference type="SMART" id="SM00199"/>
    </source>
</evidence>
<dbReference type="GO" id="GO:0008009">
    <property type="term" value="F:chemokine activity"/>
    <property type="evidence" value="ECO:0007669"/>
    <property type="project" value="InterPro"/>
</dbReference>
<dbReference type="FunFam" id="2.40.50.40:FF:000002">
    <property type="entry name" value="C-C motif chemokine"/>
    <property type="match status" value="1"/>
</dbReference>
<dbReference type="InterPro" id="IPR000827">
    <property type="entry name" value="Chemokine_CC_CS"/>
</dbReference>
<keyword evidence="4" id="KW-0145">Chemotaxis</keyword>
<dbReference type="GO" id="GO:0006955">
    <property type="term" value="P:immune response"/>
    <property type="evidence" value="ECO:0007669"/>
    <property type="project" value="InterPro"/>
</dbReference>
<proteinExistence type="inferred from homology"/>
<keyword evidence="2 4" id="KW-0202">Cytokine</keyword>
<dbReference type="PANTHER" id="PTHR12015">
    <property type="entry name" value="SMALL INDUCIBLE CYTOKINE A"/>
    <property type="match status" value="1"/>
</dbReference>
<organism evidence="6 7">
    <name type="scientific">Sus scrofa</name>
    <name type="common">Pig</name>
    <dbReference type="NCBI Taxonomy" id="9823"/>
    <lineage>
        <taxon>Eukaryota</taxon>
        <taxon>Metazoa</taxon>
        <taxon>Chordata</taxon>
        <taxon>Craniata</taxon>
        <taxon>Vertebrata</taxon>
        <taxon>Euteleostomi</taxon>
        <taxon>Mammalia</taxon>
        <taxon>Eutheria</taxon>
        <taxon>Laurasiatheria</taxon>
        <taxon>Artiodactyla</taxon>
        <taxon>Suina</taxon>
        <taxon>Suidae</taxon>
        <taxon>Sus</taxon>
    </lineage>
</organism>
<protein>
    <recommendedName>
        <fullName evidence="4">C-C motif chemokine</fullName>
    </recommendedName>
</protein>